<protein>
    <submittedName>
        <fullName evidence="2">CamS family sex pheromone protein</fullName>
    </submittedName>
</protein>
<sequence length="390" mass="44033">MKKWIVILAACSMLLSACAPSFGDDNEVVQETNNEKQKAIIPKSTISDADYSVVLPFKTGAARGLTAENLNTRLDLDQFETGLMDLAQEPFPSKNNYYYQEGQYLKEDQVRGWLRYKYEGKALETKEKEAKDSKQEFSNAGLNPVISDLEATDTPKYLASVLEQNYFKRVDDKTIELGGVMIGVALNSVHYYKQDDIAKETKLDSSTIRKEGEKIAAQIVKQTRQNKELADVPITVALYVQQPKSSIVPGEFIAKSEAKPGSSNLEGWKDINESYQFFPSPEAKSEKPEDADTFERFKEEIGDYFPNYTGVIGKAHYKDDELKELKIEIPMQFYGKAEVIGLTQFVIEKINQYFPQDYIDLEINITSTGGQEALITRKAGDKKPVTHIFK</sequence>
<dbReference type="EMBL" id="JAGVRK010000001">
    <property type="protein sequence ID" value="MBS2967558.1"/>
    <property type="molecule type" value="Genomic_DNA"/>
</dbReference>
<dbReference type="CDD" id="cd13440">
    <property type="entry name" value="CamS_repeat_2"/>
    <property type="match status" value="1"/>
</dbReference>
<organism evidence="2 3">
    <name type="scientific">Metabacillus flavus</name>
    <dbReference type="NCBI Taxonomy" id="2823519"/>
    <lineage>
        <taxon>Bacteria</taxon>
        <taxon>Bacillati</taxon>
        <taxon>Bacillota</taxon>
        <taxon>Bacilli</taxon>
        <taxon>Bacillales</taxon>
        <taxon>Bacillaceae</taxon>
        <taxon>Metabacillus</taxon>
    </lineage>
</organism>
<accession>A0ABS5LA22</accession>
<keyword evidence="1" id="KW-0732">Signal</keyword>
<name>A0ABS5LA22_9BACI</name>
<dbReference type="Gene3D" id="3.10.570.10">
    <property type="entry name" value="sex pheromone staph- cam373 precursor domain"/>
    <property type="match status" value="1"/>
</dbReference>
<dbReference type="InterPro" id="IPR011426">
    <property type="entry name" value="CamS"/>
</dbReference>
<dbReference type="RefSeq" id="WP_211556091.1">
    <property type="nucleotide sequence ID" value="NZ_JAGVRK010000001.1"/>
</dbReference>
<dbReference type="PROSITE" id="PS51257">
    <property type="entry name" value="PROKAR_LIPOPROTEIN"/>
    <property type="match status" value="1"/>
</dbReference>
<evidence type="ECO:0000256" key="1">
    <source>
        <dbReference type="SAM" id="SignalP"/>
    </source>
</evidence>
<dbReference type="Proteomes" id="UP000682403">
    <property type="component" value="Unassembled WGS sequence"/>
</dbReference>
<evidence type="ECO:0000313" key="2">
    <source>
        <dbReference type="EMBL" id="MBS2967558.1"/>
    </source>
</evidence>
<keyword evidence="3" id="KW-1185">Reference proteome</keyword>
<dbReference type="Pfam" id="PF07537">
    <property type="entry name" value="CamS"/>
    <property type="match status" value="1"/>
</dbReference>
<proteinExistence type="predicted"/>
<gene>
    <name evidence="2" type="ORF">J9317_02065</name>
</gene>
<reference evidence="2 3" key="1">
    <citation type="submission" date="2021-04" db="EMBL/GenBank/DDBJ databases">
        <title>Metabacillus sp. strain KIGAM252 whole genome sequence.</title>
        <authorList>
            <person name="Seo M.-J."/>
            <person name="Cho E.-S."/>
            <person name="Hwang C.Y."/>
            <person name="Yoon D.J."/>
        </authorList>
    </citation>
    <scope>NUCLEOTIDE SEQUENCE [LARGE SCALE GENOMIC DNA]</scope>
    <source>
        <strain evidence="2 3">KIGAM252</strain>
    </source>
</reference>
<dbReference type="PIRSF" id="PIRSF012509">
    <property type="entry name" value="CamS"/>
    <property type="match status" value="1"/>
</dbReference>
<comment type="caution">
    <text evidence="2">The sequence shown here is derived from an EMBL/GenBank/DDBJ whole genome shotgun (WGS) entry which is preliminary data.</text>
</comment>
<feature type="chain" id="PRO_5046544140" evidence="1">
    <location>
        <begin position="24"/>
        <end position="390"/>
    </location>
</feature>
<dbReference type="CDD" id="cd13441">
    <property type="entry name" value="CamS_repeat_1"/>
    <property type="match status" value="1"/>
</dbReference>
<feature type="signal peptide" evidence="1">
    <location>
        <begin position="1"/>
        <end position="23"/>
    </location>
</feature>
<evidence type="ECO:0000313" key="3">
    <source>
        <dbReference type="Proteomes" id="UP000682403"/>
    </source>
</evidence>